<protein>
    <recommendedName>
        <fullName evidence="3">WYL domain-containing protein</fullName>
    </recommendedName>
</protein>
<name>V2Y698_9FIRM</name>
<dbReference type="Proteomes" id="UP000018227">
    <property type="component" value="Unassembled WGS sequence"/>
</dbReference>
<dbReference type="OrthoDB" id="9815009at2"/>
<sequence length="303" mass="34893">MIFSEVYGAYYNTVAAVIKKAVRHPVSEAEIREIIEKQAFGESKAVIPEAIKSERWQLITKDGMTPIKNNPSLPLSLLQKQWLKAVACDQRIRLFGDIDIDFTDVEPLFRPEDIFVFDSCNDGDNYSDEDYIANFRLILDAIKQQYPLSIDVKNRRGEAANRTILPKYLEYSEKDDKFRLIGAGEKFGLTINLGRIISCRRCDNPPGIKSMKHNKALPRRVVLELTDSRNVLERVLLHFAHFKKTAERIDKNRYAITIHYDKEDETEVVIRVLSFGPLVKATAPEHFINLIKHRLISQKSCEQ</sequence>
<dbReference type="STRING" id="592026.GCWU0000282_002085"/>
<dbReference type="eggNOG" id="ENOG502Z9WA">
    <property type="taxonomic scope" value="Bacteria"/>
</dbReference>
<evidence type="ECO:0000313" key="1">
    <source>
        <dbReference type="EMBL" id="ESL03211.1"/>
    </source>
</evidence>
<accession>V2Y698</accession>
<gene>
    <name evidence="1" type="ORF">GCWU0000282_002085</name>
</gene>
<dbReference type="AlphaFoldDB" id="V2Y698"/>
<dbReference type="HOGENOM" id="CLU_073794_0_0_9"/>
<organism evidence="1 2">
    <name type="scientific">Catonella morbi ATCC 51271</name>
    <dbReference type="NCBI Taxonomy" id="592026"/>
    <lineage>
        <taxon>Bacteria</taxon>
        <taxon>Bacillati</taxon>
        <taxon>Bacillota</taxon>
        <taxon>Clostridia</taxon>
        <taxon>Lachnospirales</taxon>
        <taxon>Lachnospiraceae</taxon>
        <taxon>Catonella</taxon>
    </lineage>
</organism>
<reference evidence="1 2" key="1">
    <citation type="submission" date="2013-06" db="EMBL/GenBank/DDBJ databases">
        <authorList>
            <person name="Weinstock G."/>
            <person name="Sodergren E."/>
            <person name="Clifton S."/>
            <person name="Fulton L."/>
            <person name="Fulton B."/>
            <person name="Courtney L."/>
            <person name="Fronick C."/>
            <person name="Harrison M."/>
            <person name="Strong C."/>
            <person name="Farmer C."/>
            <person name="Delahaunty K."/>
            <person name="Markovic C."/>
            <person name="Hall O."/>
            <person name="Minx P."/>
            <person name="Tomlinson C."/>
            <person name="Mitreva M."/>
            <person name="Nelson J."/>
            <person name="Hou S."/>
            <person name="Wollam A."/>
            <person name="Pepin K.H."/>
            <person name="Johnson M."/>
            <person name="Bhonagiri V."/>
            <person name="Nash W.E."/>
            <person name="Warren W."/>
            <person name="Chinwalla A."/>
            <person name="Mardis E.R."/>
            <person name="Wilson R.K."/>
        </authorList>
    </citation>
    <scope>NUCLEOTIDE SEQUENCE [LARGE SCALE GENOMIC DNA]</scope>
    <source>
        <strain evidence="1 2">ATCC 51271</strain>
    </source>
</reference>
<proteinExistence type="predicted"/>
<keyword evidence="2" id="KW-1185">Reference proteome</keyword>
<evidence type="ECO:0008006" key="3">
    <source>
        <dbReference type="Google" id="ProtNLM"/>
    </source>
</evidence>
<dbReference type="EMBL" id="ACIL03000013">
    <property type="protein sequence ID" value="ESL03211.1"/>
    <property type="molecule type" value="Genomic_DNA"/>
</dbReference>
<evidence type="ECO:0000313" key="2">
    <source>
        <dbReference type="Proteomes" id="UP000018227"/>
    </source>
</evidence>
<comment type="caution">
    <text evidence="1">The sequence shown here is derived from an EMBL/GenBank/DDBJ whole genome shotgun (WGS) entry which is preliminary data.</text>
</comment>
<dbReference type="RefSeq" id="WP_023354953.1">
    <property type="nucleotide sequence ID" value="NZ_KI535368.1"/>
</dbReference>